<proteinExistence type="inferred from homology"/>
<feature type="transmembrane region" description="Helical" evidence="7">
    <location>
        <begin position="119"/>
        <end position="138"/>
    </location>
</feature>
<dbReference type="CDD" id="cd06261">
    <property type="entry name" value="TM_PBP2"/>
    <property type="match status" value="1"/>
</dbReference>
<feature type="transmembrane region" description="Helical" evidence="7">
    <location>
        <begin position="214"/>
        <end position="233"/>
    </location>
</feature>
<dbReference type="STRING" id="1908257.BKK47_00500"/>
<dbReference type="GO" id="GO:0055085">
    <property type="term" value="P:transmembrane transport"/>
    <property type="evidence" value="ECO:0007669"/>
    <property type="project" value="InterPro"/>
</dbReference>
<keyword evidence="4 7" id="KW-0812">Transmembrane</keyword>
<evidence type="ECO:0000256" key="6">
    <source>
        <dbReference type="ARBA" id="ARBA00023136"/>
    </source>
</evidence>
<dbReference type="PANTHER" id="PTHR30151">
    <property type="entry name" value="ALKANE SULFONATE ABC TRANSPORTER-RELATED, MEMBRANE SUBUNIT"/>
    <property type="match status" value="1"/>
</dbReference>
<evidence type="ECO:0000256" key="5">
    <source>
        <dbReference type="ARBA" id="ARBA00022989"/>
    </source>
</evidence>
<evidence type="ECO:0000256" key="2">
    <source>
        <dbReference type="ARBA" id="ARBA00022448"/>
    </source>
</evidence>
<dbReference type="SUPFAM" id="SSF161098">
    <property type="entry name" value="MetI-like"/>
    <property type="match status" value="1"/>
</dbReference>
<feature type="domain" description="ABC transmembrane type-1" evidence="8">
    <location>
        <begin position="53"/>
        <end position="233"/>
    </location>
</feature>
<dbReference type="GO" id="GO:0005886">
    <property type="term" value="C:plasma membrane"/>
    <property type="evidence" value="ECO:0007669"/>
    <property type="project" value="UniProtKB-SubCell"/>
</dbReference>
<sequence>MKSVLKPVMIGVAMLLIWQLVVVIGNFPHYILPSPQSVGLQLISHFNLLWQHTKTTLLEIGVGLFFGFLCGLSSALLLSFSKKISTLLLPILVISQAIPVFAIAPLLVLWFGYGMASKIVMSTLIIYFPVTAACYDGLRNTPQTWLDLANTFQPSLLRLLLKVRLPAALPAFASGLRIAVSVAPIGAVVGEWIGSSQGLGYLMIHANARMQVDLMFAALLILVGISLCLYFGIDWLLRRFIPWGNAIHSS</sequence>
<dbReference type="Pfam" id="PF00528">
    <property type="entry name" value="BPD_transp_1"/>
    <property type="match status" value="1"/>
</dbReference>
<evidence type="ECO:0000256" key="7">
    <source>
        <dbReference type="RuleBase" id="RU363032"/>
    </source>
</evidence>
<protein>
    <submittedName>
        <fullName evidence="9">ABC transporter permease</fullName>
    </submittedName>
</protein>
<dbReference type="EMBL" id="MLHG01000006">
    <property type="protein sequence ID" value="OOF41612.1"/>
    <property type="molecule type" value="Genomic_DNA"/>
</dbReference>
<keyword evidence="10" id="KW-1185">Reference proteome</keyword>
<dbReference type="InterPro" id="IPR000515">
    <property type="entry name" value="MetI-like"/>
</dbReference>
<organism evidence="9 10">
    <name type="scientific">Rodentibacter mrazii</name>
    <dbReference type="NCBI Taxonomy" id="1908257"/>
    <lineage>
        <taxon>Bacteria</taxon>
        <taxon>Pseudomonadati</taxon>
        <taxon>Pseudomonadota</taxon>
        <taxon>Gammaproteobacteria</taxon>
        <taxon>Pasteurellales</taxon>
        <taxon>Pasteurellaceae</taxon>
        <taxon>Rodentibacter</taxon>
    </lineage>
</organism>
<keyword evidence="3" id="KW-1003">Cell membrane</keyword>
<dbReference type="PANTHER" id="PTHR30151:SF20">
    <property type="entry name" value="ABC TRANSPORTER PERMEASE PROTEIN HI_0355-RELATED"/>
    <property type="match status" value="1"/>
</dbReference>
<evidence type="ECO:0000313" key="9">
    <source>
        <dbReference type="EMBL" id="OOF41612.1"/>
    </source>
</evidence>
<dbReference type="RefSeq" id="WP_077492998.1">
    <property type="nucleotide sequence ID" value="NZ_MLHG01000006.1"/>
</dbReference>
<comment type="caution">
    <text evidence="9">The sequence shown here is derived from an EMBL/GenBank/DDBJ whole genome shotgun (WGS) entry which is preliminary data.</text>
</comment>
<name>A0A1V3IJW3_9PAST</name>
<reference evidence="9 10" key="1">
    <citation type="submission" date="2016-10" db="EMBL/GenBank/DDBJ databases">
        <title>Rodentibacter gen. nov. and new species.</title>
        <authorList>
            <person name="Christensen H."/>
        </authorList>
    </citation>
    <scope>NUCLEOTIDE SEQUENCE [LARGE SCALE GENOMIC DNA]</scope>
    <source>
        <strain evidence="9 10">Ppn418</strain>
    </source>
</reference>
<evidence type="ECO:0000256" key="3">
    <source>
        <dbReference type="ARBA" id="ARBA00022475"/>
    </source>
</evidence>
<dbReference type="Gene3D" id="1.10.3720.10">
    <property type="entry name" value="MetI-like"/>
    <property type="match status" value="1"/>
</dbReference>
<keyword evidence="2 7" id="KW-0813">Transport</keyword>
<dbReference type="PROSITE" id="PS50928">
    <property type="entry name" value="ABC_TM1"/>
    <property type="match status" value="1"/>
</dbReference>
<dbReference type="AlphaFoldDB" id="A0A1V3IJW3"/>
<feature type="transmembrane region" description="Helical" evidence="7">
    <location>
        <begin position="60"/>
        <end position="80"/>
    </location>
</feature>
<gene>
    <name evidence="9" type="ORF">BKK47_00500</name>
</gene>
<feature type="transmembrane region" description="Helical" evidence="7">
    <location>
        <begin position="87"/>
        <end position="113"/>
    </location>
</feature>
<evidence type="ECO:0000313" key="10">
    <source>
        <dbReference type="Proteomes" id="UP000189426"/>
    </source>
</evidence>
<keyword evidence="5 7" id="KW-1133">Transmembrane helix</keyword>
<keyword evidence="6 7" id="KW-0472">Membrane</keyword>
<dbReference type="InterPro" id="IPR035906">
    <property type="entry name" value="MetI-like_sf"/>
</dbReference>
<evidence type="ECO:0000259" key="8">
    <source>
        <dbReference type="PROSITE" id="PS50928"/>
    </source>
</evidence>
<evidence type="ECO:0000256" key="1">
    <source>
        <dbReference type="ARBA" id="ARBA00004651"/>
    </source>
</evidence>
<feature type="transmembrane region" description="Helical" evidence="7">
    <location>
        <begin position="12"/>
        <end position="32"/>
    </location>
</feature>
<accession>A0A1V3IJW3</accession>
<comment type="subcellular location">
    <subcellularLocation>
        <location evidence="1 7">Cell membrane</location>
        <topology evidence="1 7">Multi-pass membrane protein</topology>
    </subcellularLocation>
</comment>
<evidence type="ECO:0000256" key="4">
    <source>
        <dbReference type="ARBA" id="ARBA00022692"/>
    </source>
</evidence>
<dbReference type="Proteomes" id="UP000189426">
    <property type="component" value="Unassembled WGS sequence"/>
</dbReference>
<comment type="similarity">
    <text evidence="7">Belongs to the binding-protein-dependent transport system permease family.</text>
</comment>